<keyword evidence="8" id="KW-1185">Reference proteome</keyword>
<organism evidence="7 8">
    <name type="scientific">Rhynchospora pubera</name>
    <dbReference type="NCBI Taxonomy" id="906938"/>
    <lineage>
        <taxon>Eukaryota</taxon>
        <taxon>Viridiplantae</taxon>
        <taxon>Streptophyta</taxon>
        <taxon>Embryophyta</taxon>
        <taxon>Tracheophyta</taxon>
        <taxon>Spermatophyta</taxon>
        <taxon>Magnoliopsida</taxon>
        <taxon>Liliopsida</taxon>
        <taxon>Poales</taxon>
        <taxon>Cyperaceae</taxon>
        <taxon>Cyperoideae</taxon>
        <taxon>Rhynchosporeae</taxon>
        <taxon>Rhynchospora</taxon>
    </lineage>
</organism>
<evidence type="ECO:0000256" key="2">
    <source>
        <dbReference type="ARBA" id="ARBA00023015"/>
    </source>
</evidence>
<sequence length="295" mass="34304">MGKPKVAMKKIENKDARHVAFSKRRQGLIKKAYEISTLCDVDVALIVFSSSGTLYTFSGRNRVEDVLTRFVDLPVKEQGPSIAIHNKQDLLATLANLKNEELQASNITNSEELITEEVAKCQYRLETMRRYLSFFNKDQPINSHLLDERRNCINEMIWRVRERKDFLLQEERRSAAFFNPITQPSEMLQSQPQQQSMLTNTYAADLLNMQQYLMEGPEQSEWSNNIDGVDPIQQYLMEEPEQSEWSNNIDGVDPIQQYLVEEPEQSEWSNNIDGVDPIQQYFSEKELTEFGMVKF</sequence>
<dbReference type="Proteomes" id="UP001140206">
    <property type="component" value="Chromosome 2"/>
</dbReference>
<dbReference type="AlphaFoldDB" id="A0AAV8FF71"/>
<evidence type="ECO:0000313" key="8">
    <source>
        <dbReference type="Proteomes" id="UP001140206"/>
    </source>
</evidence>
<evidence type="ECO:0000259" key="6">
    <source>
        <dbReference type="PROSITE" id="PS50066"/>
    </source>
</evidence>
<evidence type="ECO:0000313" key="7">
    <source>
        <dbReference type="EMBL" id="KAJ4790825.1"/>
    </source>
</evidence>
<keyword evidence="5" id="KW-0539">Nucleus</keyword>
<dbReference type="CDD" id="cd00265">
    <property type="entry name" value="MADS_MEF2_like"/>
    <property type="match status" value="1"/>
</dbReference>
<dbReference type="PRINTS" id="PR00404">
    <property type="entry name" value="MADSDOMAIN"/>
</dbReference>
<comment type="caution">
    <text evidence="7">The sequence shown here is derived from an EMBL/GenBank/DDBJ whole genome shotgun (WGS) entry which is preliminary data.</text>
</comment>
<feature type="domain" description="MADS-box" evidence="6">
    <location>
        <begin position="1"/>
        <end position="61"/>
    </location>
</feature>
<dbReference type="SMART" id="SM00432">
    <property type="entry name" value="MADS"/>
    <property type="match status" value="1"/>
</dbReference>
<dbReference type="EMBL" id="JAMFTS010000002">
    <property type="protein sequence ID" value="KAJ4790825.1"/>
    <property type="molecule type" value="Genomic_DNA"/>
</dbReference>
<dbReference type="SUPFAM" id="SSF55455">
    <property type="entry name" value="SRF-like"/>
    <property type="match status" value="1"/>
</dbReference>
<reference evidence="7" key="1">
    <citation type="submission" date="2022-08" db="EMBL/GenBank/DDBJ databases">
        <authorList>
            <person name="Marques A."/>
        </authorList>
    </citation>
    <scope>NUCLEOTIDE SEQUENCE</scope>
    <source>
        <strain evidence="7">RhyPub2mFocal</strain>
        <tissue evidence="7">Leaves</tissue>
    </source>
</reference>
<dbReference type="PANTHER" id="PTHR48019">
    <property type="entry name" value="SERUM RESPONSE FACTOR HOMOLOG"/>
    <property type="match status" value="1"/>
</dbReference>
<dbReference type="InterPro" id="IPR002100">
    <property type="entry name" value="TF_MADSbox"/>
</dbReference>
<dbReference type="InterPro" id="IPR050142">
    <property type="entry name" value="MADS-box/MEF2_TF"/>
</dbReference>
<dbReference type="Pfam" id="PF00319">
    <property type="entry name" value="SRF-TF"/>
    <property type="match status" value="1"/>
</dbReference>
<dbReference type="GO" id="GO:0005634">
    <property type="term" value="C:nucleus"/>
    <property type="evidence" value="ECO:0007669"/>
    <property type="project" value="UniProtKB-SubCell"/>
</dbReference>
<comment type="subcellular location">
    <subcellularLocation>
        <location evidence="1">Nucleus</location>
    </subcellularLocation>
</comment>
<dbReference type="GO" id="GO:0000977">
    <property type="term" value="F:RNA polymerase II transcription regulatory region sequence-specific DNA binding"/>
    <property type="evidence" value="ECO:0007669"/>
    <property type="project" value="InterPro"/>
</dbReference>
<keyword evidence="3" id="KW-0238">DNA-binding</keyword>
<evidence type="ECO:0000256" key="3">
    <source>
        <dbReference type="ARBA" id="ARBA00023125"/>
    </source>
</evidence>
<dbReference type="InterPro" id="IPR036879">
    <property type="entry name" value="TF_MADSbox_sf"/>
</dbReference>
<dbReference type="PROSITE" id="PS50066">
    <property type="entry name" value="MADS_BOX_2"/>
    <property type="match status" value="1"/>
</dbReference>
<dbReference type="Gene3D" id="3.40.1810.10">
    <property type="entry name" value="Transcription factor, MADS-box"/>
    <property type="match status" value="1"/>
</dbReference>
<gene>
    <name evidence="7" type="ORF">LUZ62_042071</name>
</gene>
<name>A0AAV8FF71_9POAL</name>
<protein>
    <submittedName>
        <fullName evidence="7">MADS-box transcription factor-like protein</fullName>
    </submittedName>
</protein>
<proteinExistence type="predicted"/>
<dbReference type="InterPro" id="IPR033896">
    <property type="entry name" value="MEF2-like_N"/>
</dbReference>
<dbReference type="GO" id="GO:0045944">
    <property type="term" value="P:positive regulation of transcription by RNA polymerase II"/>
    <property type="evidence" value="ECO:0007669"/>
    <property type="project" value="InterPro"/>
</dbReference>
<evidence type="ECO:0000256" key="1">
    <source>
        <dbReference type="ARBA" id="ARBA00004123"/>
    </source>
</evidence>
<accession>A0AAV8FF71</accession>
<keyword evidence="4" id="KW-0804">Transcription</keyword>
<evidence type="ECO:0000256" key="5">
    <source>
        <dbReference type="ARBA" id="ARBA00023242"/>
    </source>
</evidence>
<dbReference type="GO" id="GO:0046983">
    <property type="term" value="F:protein dimerization activity"/>
    <property type="evidence" value="ECO:0007669"/>
    <property type="project" value="InterPro"/>
</dbReference>
<keyword evidence="2" id="KW-0805">Transcription regulation</keyword>
<evidence type="ECO:0000256" key="4">
    <source>
        <dbReference type="ARBA" id="ARBA00023163"/>
    </source>
</evidence>